<evidence type="ECO:0000313" key="2">
    <source>
        <dbReference type="Proteomes" id="UP000569005"/>
    </source>
</evidence>
<keyword evidence="2" id="KW-1185">Reference proteome</keyword>
<gene>
    <name evidence="1" type="ORF">HDF13_003741</name>
</gene>
<evidence type="ECO:0000313" key="1">
    <source>
        <dbReference type="EMBL" id="MBB5341408.1"/>
    </source>
</evidence>
<dbReference type="Proteomes" id="UP000569005">
    <property type="component" value="Unassembled WGS sequence"/>
</dbReference>
<sequence>MRNFVRSGWVSTILTVLSWILLLLMAFFYIRALMKEPMWLD</sequence>
<comment type="caution">
    <text evidence="1">The sequence shown here is derived from an EMBL/GenBank/DDBJ whole genome shotgun (WGS) entry which is preliminary data.</text>
</comment>
<dbReference type="EMBL" id="JACHEA010000001">
    <property type="protein sequence ID" value="MBB5341408.1"/>
    <property type="molecule type" value="Genomic_DNA"/>
</dbReference>
<reference evidence="1" key="1">
    <citation type="submission" date="2020-08" db="EMBL/GenBank/DDBJ databases">
        <title>Genomic Encyclopedia of Type Strains, Phase IV (KMG-V): Genome sequencing to study the core and pangenomes of soil and plant-associated prokaryotes.</title>
        <authorList>
            <person name="Whitman W."/>
        </authorList>
    </citation>
    <scope>NUCLEOTIDE SEQUENCE</scope>
    <source>
        <strain evidence="1">M8UP15</strain>
    </source>
</reference>
<accession>A0ACC5P3J5</accession>
<name>A0ACC5P3J5_9BACT</name>
<organism evidence="1 2">
    <name type="scientific">Tunturiibacter gelidiferens</name>
    <dbReference type="NCBI Taxonomy" id="3069689"/>
    <lineage>
        <taxon>Bacteria</taxon>
        <taxon>Pseudomonadati</taxon>
        <taxon>Acidobacteriota</taxon>
        <taxon>Terriglobia</taxon>
        <taxon>Terriglobales</taxon>
        <taxon>Acidobacteriaceae</taxon>
        <taxon>Tunturiibacter</taxon>
    </lineage>
</organism>
<proteinExistence type="predicted"/>
<protein>
    <submittedName>
        <fullName evidence="1">Uncharacterized protein</fullName>
    </submittedName>
</protein>